<gene>
    <name evidence="2" type="ORF">SAMN05421842_12814</name>
</gene>
<keyword evidence="2" id="KW-0808">Transferase</keyword>
<reference evidence="2 3" key="1">
    <citation type="submission" date="2016-10" db="EMBL/GenBank/DDBJ databases">
        <authorList>
            <person name="de Groot N.N."/>
        </authorList>
    </citation>
    <scope>NUCLEOTIDE SEQUENCE [LARGE SCALE GENOMIC DNA]</scope>
    <source>
        <strain evidence="2 3">DSM 12992</strain>
    </source>
</reference>
<dbReference type="SUPFAM" id="SSF53756">
    <property type="entry name" value="UDP-Glycosyltransferase/glycogen phosphorylase"/>
    <property type="match status" value="1"/>
</dbReference>
<accession>A0A1I1QWL9</accession>
<evidence type="ECO:0000313" key="3">
    <source>
        <dbReference type="Proteomes" id="UP000199263"/>
    </source>
</evidence>
<name>A0A1I1QWL9_9CLOT</name>
<proteinExistence type="predicted"/>
<evidence type="ECO:0000313" key="2">
    <source>
        <dbReference type="EMBL" id="SFD26479.1"/>
    </source>
</evidence>
<dbReference type="Proteomes" id="UP000199263">
    <property type="component" value="Unassembled WGS sequence"/>
</dbReference>
<dbReference type="AlphaFoldDB" id="A0A1I1QWL9"/>
<dbReference type="EMBL" id="FOMG01000028">
    <property type="protein sequence ID" value="SFD26479.1"/>
    <property type="molecule type" value="Genomic_DNA"/>
</dbReference>
<keyword evidence="3" id="KW-1185">Reference proteome</keyword>
<dbReference type="InterPro" id="IPR001296">
    <property type="entry name" value="Glyco_trans_1"/>
</dbReference>
<dbReference type="GO" id="GO:0016757">
    <property type="term" value="F:glycosyltransferase activity"/>
    <property type="evidence" value="ECO:0007669"/>
    <property type="project" value="InterPro"/>
</dbReference>
<dbReference type="Pfam" id="PF00534">
    <property type="entry name" value="Glycos_transf_1"/>
    <property type="match status" value="1"/>
</dbReference>
<evidence type="ECO:0000259" key="1">
    <source>
        <dbReference type="Pfam" id="PF00534"/>
    </source>
</evidence>
<protein>
    <submittedName>
        <fullName evidence="2">Glycosyl transferases group 1</fullName>
    </submittedName>
</protein>
<dbReference type="RefSeq" id="WP_175560004.1">
    <property type="nucleotide sequence ID" value="NZ_FOMG01000028.1"/>
</dbReference>
<feature type="domain" description="Glycosyl transferase family 1" evidence="1">
    <location>
        <begin position="180"/>
        <end position="344"/>
    </location>
</feature>
<dbReference type="Gene3D" id="3.40.50.2000">
    <property type="entry name" value="Glycogen Phosphorylase B"/>
    <property type="match status" value="2"/>
</dbReference>
<dbReference type="STRING" id="119641.SAMN05421842_12814"/>
<organism evidence="2 3">
    <name type="scientific">Clostridium uliginosum</name>
    <dbReference type="NCBI Taxonomy" id="119641"/>
    <lineage>
        <taxon>Bacteria</taxon>
        <taxon>Bacillati</taxon>
        <taxon>Bacillota</taxon>
        <taxon>Clostridia</taxon>
        <taxon>Eubacteriales</taxon>
        <taxon>Clostridiaceae</taxon>
        <taxon>Clostridium</taxon>
    </lineage>
</organism>
<sequence>MSNIYIILPNGFDPDLRTFKEAKYLVSKNHKVTIVCWDRDNKYKDRENEVVEGIEIKRFYPKSEYGTGFKQIIPLVKFIFECKKYFKKVKENYYCHCADLEGMITGFLCCYGKRCKLVFDMREYYETGVWAKIKRVSKFLVRFFQDKCYKVIYLNDLQKSIVRQRNMKKLVYLPNYPEKQKFINTNKTKNDKIRVSYIGYVRHEKQLLGLMEAAHQFNNIYVYIYGSGVLYNKMLEYSKEYENCSVMGQFDHNYVVGIYNKTDLLFCVYDIKDINDKNAYPTKFFEGIVTKTPILVADNSVVADFCNQHNIGFAVSTDYKESLIKIFKQISEDKSILEKMAKNEEVMSKEYLWENVVGNLDNIYQ</sequence>